<keyword evidence="2" id="KW-1185">Reference proteome</keyword>
<name>V2WHG9_MONRO</name>
<evidence type="ECO:0000313" key="1">
    <source>
        <dbReference type="EMBL" id="ESK86293.1"/>
    </source>
</evidence>
<proteinExistence type="predicted"/>
<reference evidence="1 2" key="1">
    <citation type="journal article" date="2014" name="BMC Genomics">
        <title>Genome and secretome analysis of the hemibiotrophic fungal pathogen, Moniliophthora roreri, which causes frosty pod rot disease of cacao: mechanisms of the biotrophic and necrotrophic phases.</title>
        <authorList>
            <person name="Meinhardt L.W."/>
            <person name="Costa G.G.L."/>
            <person name="Thomazella D.P.T."/>
            <person name="Teixeira P.J.P.L."/>
            <person name="Carazzolle M.F."/>
            <person name="Schuster S.C."/>
            <person name="Carlson J.E."/>
            <person name="Guiltinan M.J."/>
            <person name="Mieczkowski P."/>
            <person name="Farmer A."/>
            <person name="Ramaraj T."/>
            <person name="Crozier J."/>
            <person name="Davis R.E."/>
            <person name="Shao J."/>
            <person name="Melnick R.L."/>
            <person name="Pereira G.A.G."/>
            <person name="Bailey B.A."/>
        </authorList>
    </citation>
    <scope>NUCLEOTIDE SEQUENCE [LARGE SCALE GENOMIC DNA]</scope>
    <source>
        <strain evidence="1 2">MCA 2997</strain>
    </source>
</reference>
<gene>
    <name evidence="1" type="ORF">Moror_16594</name>
</gene>
<dbReference type="AlphaFoldDB" id="V2WHG9"/>
<evidence type="ECO:0000313" key="2">
    <source>
        <dbReference type="Proteomes" id="UP000017559"/>
    </source>
</evidence>
<dbReference type="OrthoDB" id="437457at2759"/>
<protein>
    <submittedName>
        <fullName evidence="1">Uncharacterized protein</fullName>
    </submittedName>
</protein>
<sequence length="149" mass="16604">PLVPMLRTPKMPLIVVRYSYLEGRPEGGSHLLQHLQEKIESTLPRSARARAAMQKLQFLGVPVQILTYLQSYSGLEKLKLIRLAPAVQILGAVVQKHAKSLIVLWVIGSNSFRSDTAHHSARCLSLREIKVTIHDTSESLLHRPTAPST</sequence>
<dbReference type="Proteomes" id="UP000017559">
    <property type="component" value="Unassembled WGS sequence"/>
</dbReference>
<accession>V2WHG9</accession>
<dbReference type="HOGENOM" id="CLU_1754088_0_0_1"/>
<feature type="non-terminal residue" evidence="1">
    <location>
        <position position="1"/>
    </location>
</feature>
<dbReference type="KEGG" id="mrr:Moror_16594"/>
<comment type="caution">
    <text evidence="1">The sequence shown here is derived from an EMBL/GenBank/DDBJ whole genome shotgun (WGS) entry which is preliminary data.</text>
</comment>
<dbReference type="EMBL" id="AWSO01000948">
    <property type="protein sequence ID" value="ESK86293.1"/>
    <property type="molecule type" value="Genomic_DNA"/>
</dbReference>
<organism evidence="1 2">
    <name type="scientific">Moniliophthora roreri (strain MCA 2997)</name>
    <name type="common">Cocoa frosty pod rot fungus</name>
    <name type="synonym">Crinipellis roreri</name>
    <dbReference type="NCBI Taxonomy" id="1381753"/>
    <lineage>
        <taxon>Eukaryota</taxon>
        <taxon>Fungi</taxon>
        <taxon>Dikarya</taxon>
        <taxon>Basidiomycota</taxon>
        <taxon>Agaricomycotina</taxon>
        <taxon>Agaricomycetes</taxon>
        <taxon>Agaricomycetidae</taxon>
        <taxon>Agaricales</taxon>
        <taxon>Marasmiineae</taxon>
        <taxon>Marasmiaceae</taxon>
        <taxon>Moniliophthora</taxon>
    </lineage>
</organism>